<sequence>MSDPMTDFAARRRTMVDTQIRPSDVTKFPIIDAMLTVKRENFVPDAQREAAYVEGLIELGDGRCMLEPRTLAKMLDILNISNDESVLDIAPTLGYSTAVAARMAQLVVAVEEDENLAAESQSILMEAEADNAIVHVGPLEQGAPEHGPYDVIMVQGGVEQVPDALIAQLKDQGRIACLFVQGALGIVRIGHKSGDRVTWRDAFNANAPILQAFSTDRVFSL</sequence>
<evidence type="ECO:0000256" key="3">
    <source>
        <dbReference type="ARBA" id="ARBA00030757"/>
    </source>
</evidence>
<dbReference type="PANTHER" id="PTHR11579">
    <property type="entry name" value="PROTEIN-L-ISOASPARTATE O-METHYLTRANSFERASE"/>
    <property type="match status" value="1"/>
</dbReference>
<dbReference type="EMBL" id="CYPS01000043">
    <property type="protein sequence ID" value="CUH44222.1"/>
    <property type="molecule type" value="Genomic_DNA"/>
</dbReference>
<dbReference type="GO" id="GO:0004719">
    <property type="term" value="F:protein-L-isoaspartate (D-aspartate) O-methyltransferase activity"/>
    <property type="evidence" value="ECO:0007669"/>
    <property type="project" value="InterPro"/>
</dbReference>
<dbReference type="PANTHER" id="PTHR11579:SF18">
    <property type="entry name" value="PROTEIN-L-ISOASPARTATE O-METHYLTRANSFERASE"/>
    <property type="match status" value="1"/>
</dbReference>
<dbReference type="Gene3D" id="3.40.50.150">
    <property type="entry name" value="Vaccinia Virus protein VP39"/>
    <property type="match status" value="1"/>
</dbReference>
<keyword evidence="5" id="KW-1185">Reference proteome</keyword>
<dbReference type="AlphaFoldDB" id="A0A0P1EM53"/>
<evidence type="ECO:0000256" key="2">
    <source>
        <dbReference type="ARBA" id="ARBA00013346"/>
    </source>
</evidence>
<dbReference type="InterPro" id="IPR029063">
    <property type="entry name" value="SAM-dependent_MTases_sf"/>
</dbReference>
<keyword evidence="4" id="KW-0808">Transferase</keyword>
<proteinExistence type="inferred from homology"/>
<keyword evidence="4" id="KW-0489">Methyltransferase</keyword>
<name>A0A0P1EM53_9RHOB</name>
<comment type="similarity">
    <text evidence="1">Belongs to the methyltransferase superfamily. L-isoaspartyl/D-aspartyl protein methyltransferase family.</text>
</comment>
<accession>A0A0P1EM53</accession>
<gene>
    <name evidence="4" type="primary">pcm_2</name>
    <name evidence="4" type="ORF">RUM4293_03119</name>
</gene>
<dbReference type="GO" id="GO:0032259">
    <property type="term" value="P:methylation"/>
    <property type="evidence" value="ECO:0007669"/>
    <property type="project" value="UniProtKB-KW"/>
</dbReference>
<dbReference type="Pfam" id="PF01135">
    <property type="entry name" value="PCMT"/>
    <property type="match status" value="1"/>
</dbReference>
<evidence type="ECO:0000313" key="5">
    <source>
        <dbReference type="Proteomes" id="UP000050786"/>
    </source>
</evidence>
<dbReference type="GO" id="GO:0005737">
    <property type="term" value="C:cytoplasm"/>
    <property type="evidence" value="ECO:0007669"/>
    <property type="project" value="TreeGrafter"/>
</dbReference>
<evidence type="ECO:0000256" key="1">
    <source>
        <dbReference type="ARBA" id="ARBA00005369"/>
    </source>
</evidence>
<dbReference type="InterPro" id="IPR000682">
    <property type="entry name" value="PCMT"/>
</dbReference>
<dbReference type="Proteomes" id="UP000050786">
    <property type="component" value="Unassembled WGS sequence"/>
</dbReference>
<evidence type="ECO:0000313" key="4">
    <source>
        <dbReference type="EMBL" id="CUH44222.1"/>
    </source>
</evidence>
<dbReference type="SUPFAM" id="SSF53335">
    <property type="entry name" value="S-adenosyl-L-methionine-dependent methyltransferases"/>
    <property type="match status" value="1"/>
</dbReference>
<organism evidence="4 5">
    <name type="scientific">Ruegeria atlantica</name>
    <dbReference type="NCBI Taxonomy" id="81569"/>
    <lineage>
        <taxon>Bacteria</taxon>
        <taxon>Pseudomonadati</taxon>
        <taxon>Pseudomonadota</taxon>
        <taxon>Alphaproteobacteria</taxon>
        <taxon>Rhodobacterales</taxon>
        <taxon>Roseobacteraceae</taxon>
        <taxon>Ruegeria</taxon>
    </lineage>
</organism>
<protein>
    <recommendedName>
        <fullName evidence="2">Protein-L-isoaspartate O-methyltransferase</fullName>
    </recommendedName>
    <alternativeName>
        <fullName evidence="3">Protein L-isoaspartyl methyltransferase</fullName>
    </alternativeName>
</protein>
<reference evidence="5" key="1">
    <citation type="submission" date="2015-09" db="EMBL/GenBank/DDBJ databases">
        <authorList>
            <person name="Rodrigo-Torres L."/>
            <person name="Arahal D.R."/>
        </authorList>
    </citation>
    <scope>NUCLEOTIDE SEQUENCE [LARGE SCALE GENOMIC DNA]</scope>
    <source>
        <strain evidence="5">CECT 4293</strain>
    </source>
</reference>